<evidence type="ECO:0000259" key="6">
    <source>
        <dbReference type="Pfam" id="PF00680"/>
    </source>
</evidence>
<dbReference type="InterPro" id="IPR043502">
    <property type="entry name" value="DNA/RNA_pol_sf"/>
</dbReference>
<evidence type="ECO:0000256" key="4">
    <source>
        <dbReference type="ARBA" id="ARBA00022741"/>
    </source>
</evidence>
<protein>
    <submittedName>
        <fullName evidence="7">RNA-dependent RNA polymerase</fullName>
    </submittedName>
</protein>
<dbReference type="InterPro" id="IPR043128">
    <property type="entry name" value="Rev_trsase/Diguanyl_cyclase"/>
</dbReference>
<organism evidence="7">
    <name type="scientific">Tongren Parti tick virus 1</name>
    <dbReference type="NCBI Taxonomy" id="2972271"/>
    <lineage>
        <taxon>Viruses</taxon>
        <taxon>Riboviria</taxon>
        <taxon>Orthornavirae</taxon>
        <taxon>Pisuviricota</taxon>
        <taxon>Duplopiviricetes</taxon>
        <taxon>Durnavirales</taxon>
        <taxon>Partitiviridae</taxon>
    </lineage>
</organism>
<evidence type="ECO:0000256" key="5">
    <source>
        <dbReference type="ARBA" id="ARBA00022953"/>
    </source>
</evidence>
<feature type="domain" description="RNA-directed RNA polymerase C-terminal" evidence="6">
    <location>
        <begin position="59"/>
        <end position="407"/>
    </location>
</feature>
<keyword evidence="3" id="KW-0548">Nucleotidyltransferase</keyword>
<dbReference type="EMBL" id="ON746469">
    <property type="protein sequence ID" value="UYL95494.1"/>
    <property type="molecule type" value="Genomic_RNA"/>
</dbReference>
<keyword evidence="4" id="KW-0547">Nucleotide-binding</keyword>
<dbReference type="Pfam" id="PF00680">
    <property type="entry name" value="RdRP_1"/>
    <property type="match status" value="1"/>
</dbReference>
<keyword evidence="2" id="KW-0808">Transferase</keyword>
<keyword evidence="5" id="KW-0693">Viral RNA replication</keyword>
<evidence type="ECO:0000256" key="1">
    <source>
        <dbReference type="ARBA" id="ARBA00022484"/>
    </source>
</evidence>
<evidence type="ECO:0000256" key="3">
    <source>
        <dbReference type="ARBA" id="ARBA00022695"/>
    </source>
</evidence>
<name>A0A9E8A9J4_9VIRU</name>
<dbReference type="GO" id="GO:0003968">
    <property type="term" value="F:RNA-directed RNA polymerase activity"/>
    <property type="evidence" value="ECO:0007669"/>
    <property type="project" value="UniProtKB-KW"/>
</dbReference>
<keyword evidence="1 7" id="KW-0696">RNA-directed RNA polymerase</keyword>
<dbReference type="InterPro" id="IPR001205">
    <property type="entry name" value="RNA-dir_pol_C"/>
</dbReference>
<dbReference type="Gene3D" id="3.30.70.270">
    <property type="match status" value="1"/>
</dbReference>
<dbReference type="SUPFAM" id="SSF56672">
    <property type="entry name" value="DNA/RNA polymerases"/>
    <property type="match status" value="1"/>
</dbReference>
<evidence type="ECO:0000313" key="7">
    <source>
        <dbReference type="EMBL" id="UYL95494.1"/>
    </source>
</evidence>
<dbReference type="GO" id="GO:0000166">
    <property type="term" value="F:nucleotide binding"/>
    <property type="evidence" value="ECO:0007669"/>
    <property type="project" value="UniProtKB-KW"/>
</dbReference>
<sequence>MNLLSATEVEDRHENDRQVWDFSFRYLDDLKPVPDYKRGILRQSQQYDANVNAALKVFDPELQDSIKGWTRAPGREADVFASLKKYDKRAIQTCSPLHADNRFRTAYNLAVTEASHAFRLPQQVVPRWVLDVDLVPNTSSGFPHFKKKSEIYDQIRQEGRFHFHHLKRLPLWRCPLLPCVPATRGGLAEVTEPKTRLVWMYPGAMTACEAVFAQPLIDAIYDQKRHLLMTGHDATNKLANFAGLIDGDEGFFGVGLDFKSFDTLPFVGIIRDAFFKVLEPNIHHGAYYDKTNGVDQGGKGVTARSKTAFKNIVEYFINTPLLLPNGRVVQKHHGIPSGSHFTNLIDSIVNRILINTFAYYNNIKISALMTNGDDSAFRVSETYIKDILKHANEFFDKFFRMTVSVTKSCVAALGSEMHASGTRWKSQSPYRPTIEWMKLAMCPSSFVRDHLDTFQRLLGLGIAGAFRDQYFCRFFDFFQTGFDCKKGPNLLDWTKLRWLTHAFGVTDLPLVYKQRFLSRMRFGILVA</sequence>
<reference evidence="7" key="1">
    <citation type="submission" date="2022-05" db="EMBL/GenBank/DDBJ databases">
        <authorList>
            <person name="Cao W."/>
            <person name="Jia N."/>
            <person name="Lam T.T.-Y."/>
            <person name="Ni X."/>
            <person name="Liu J."/>
        </authorList>
    </citation>
    <scope>NUCLEOTIDE SEQUENCE</scope>
    <source>
        <strain evidence="7">TIGMIC 2</strain>
    </source>
</reference>
<proteinExistence type="predicted"/>
<dbReference type="GO" id="GO:0006351">
    <property type="term" value="P:DNA-templated transcription"/>
    <property type="evidence" value="ECO:0007669"/>
    <property type="project" value="InterPro"/>
</dbReference>
<evidence type="ECO:0000256" key="2">
    <source>
        <dbReference type="ARBA" id="ARBA00022679"/>
    </source>
</evidence>
<accession>A0A9E8A9J4</accession>
<dbReference type="GO" id="GO:0003723">
    <property type="term" value="F:RNA binding"/>
    <property type="evidence" value="ECO:0007669"/>
    <property type="project" value="InterPro"/>
</dbReference>